<dbReference type="PANTHER" id="PTHR30627">
    <property type="entry name" value="PEPTIDOGLYCAN D,D-TRANSPEPTIDASE"/>
    <property type="match status" value="1"/>
</dbReference>
<dbReference type="GO" id="GO:0071555">
    <property type="term" value="P:cell wall organization"/>
    <property type="evidence" value="ECO:0007669"/>
    <property type="project" value="TreeGrafter"/>
</dbReference>
<comment type="subcellular location">
    <subcellularLocation>
        <location evidence="1">Membrane</location>
    </subcellularLocation>
</comment>
<name>A0A2A2WTN5_9ACTN</name>
<dbReference type="Pfam" id="PF03717">
    <property type="entry name" value="PBP_dimer"/>
    <property type="match status" value="1"/>
</dbReference>
<dbReference type="InterPro" id="IPR012338">
    <property type="entry name" value="Beta-lactam/transpept-like"/>
</dbReference>
<organism evidence="8 9">
    <name type="scientific">Dietzia natronolimnaea</name>
    <dbReference type="NCBI Taxonomy" id="161920"/>
    <lineage>
        <taxon>Bacteria</taxon>
        <taxon>Bacillati</taxon>
        <taxon>Actinomycetota</taxon>
        <taxon>Actinomycetes</taxon>
        <taxon>Mycobacteriales</taxon>
        <taxon>Dietziaceae</taxon>
        <taxon>Dietzia</taxon>
    </lineage>
</organism>
<evidence type="ECO:0000259" key="7">
    <source>
        <dbReference type="Pfam" id="PF03717"/>
    </source>
</evidence>
<keyword evidence="8" id="KW-0131">Cell cycle</keyword>
<evidence type="ECO:0000256" key="4">
    <source>
        <dbReference type="SAM" id="MobiDB-lite"/>
    </source>
</evidence>
<evidence type="ECO:0000256" key="3">
    <source>
        <dbReference type="ARBA" id="ARBA00023136"/>
    </source>
</evidence>
<evidence type="ECO:0000259" key="6">
    <source>
        <dbReference type="Pfam" id="PF00905"/>
    </source>
</evidence>
<dbReference type="Gene3D" id="3.40.710.10">
    <property type="entry name" value="DD-peptidase/beta-lactamase superfamily"/>
    <property type="match status" value="1"/>
</dbReference>
<comment type="similarity">
    <text evidence="2">Belongs to the transpeptidase family.</text>
</comment>
<dbReference type="InterPro" id="IPR050515">
    <property type="entry name" value="Beta-lactam/transpept"/>
</dbReference>
<keyword evidence="8" id="KW-0132">Cell division</keyword>
<dbReference type="InterPro" id="IPR005311">
    <property type="entry name" value="PBP_dimer"/>
</dbReference>
<dbReference type="Pfam" id="PF00905">
    <property type="entry name" value="Transpeptidase"/>
    <property type="match status" value="1"/>
</dbReference>
<dbReference type="InterPro" id="IPR001460">
    <property type="entry name" value="PCN-bd_Tpept"/>
</dbReference>
<keyword evidence="5" id="KW-0812">Transmembrane</keyword>
<reference evidence="9" key="1">
    <citation type="submission" date="2017-09" db="EMBL/GenBank/DDBJ databases">
        <authorList>
            <person name="Zhang Y."/>
            <person name="Huang X."/>
            <person name="Liu J."/>
            <person name="Lu L."/>
            <person name="Peng K."/>
        </authorList>
    </citation>
    <scope>NUCLEOTIDE SEQUENCE [LARGE SCALE GENOMIC DNA]</scope>
    <source>
        <strain evidence="9">S-XJ-1</strain>
    </source>
</reference>
<dbReference type="RefSeq" id="WP_095717343.1">
    <property type="nucleotide sequence ID" value="NZ_NTGA01000006.1"/>
</dbReference>
<evidence type="ECO:0000256" key="5">
    <source>
        <dbReference type="SAM" id="Phobius"/>
    </source>
</evidence>
<keyword evidence="3 5" id="KW-0472">Membrane</keyword>
<dbReference type="SUPFAM" id="SSF56519">
    <property type="entry name" value="Penicillin binding protein dimerisation domain"/>
    <property type="match status" value="1"/>
</dbReference>
<sequence>MTDRRTPGQGPRVPSGAPRGGRPGDGRPPTRSGRVLTADSTDRRFTWMRSAFAVIMVIALVKLLWVQTIGGTELAARAESQRQVHQVLPATRGAIVDVHGDPIAFTREARDLSIQPLVEQRNAEARRELNRTNPTWDELVDQIADEFESVLGDKIDRQEIEAKLTSEGGFTYLVRNVDVTQANAITRKFPMIGAERVDIREYPGGALAANVVGATSKSDDGKLIGLQGIEASFNDELDGEDGRQTFDRAQDDTVIPGTLRNVSAPRDGDTIRLTLDADLQWHVQKAVQSAKDSSGAQSASAVVLDSRTGEVRAMANDNTFNPAVGIGAELERGADLGNPAITSPFEPGSVQKIITAAAAIEAGLTDPDEVHSVDGSISMEGVTVSDAWQHGPTPYTTTGIFGKSSNVGTLMLAQRVGKESYSEYLRKFGLGQRSGIELAGESDGLVPDLQNWQGGTFANLPIGQGLSMTTLQMAGIYQAIANDGVRVPPRIVAERVDPDGEVHEADRPEGERVVSEQTARTVRDMFRSVVQSGPGAQAGTGPQAAVAGYQISGKTGTAQQIDPSCACYSNSRYWITFSGILPADDPRYVISIMLDAPQRGTLGASAAPLFHDIASWLVNRDNIPPSAPAPDLILQAQ</sequence>
<evidence type="ECO:0000256" key="2">
    <source>
        <dbReference type="ARBA" id="ARBA00007171"/>
    </source>
</evidence>
<protein>
    <submittedName>
        <fullName evidence="8">Cell division protein FtsI</fullName>
    </submittedName>
</protein>
<feature type="domain" description="Penicillin-binding protein dimerisation" evidence="7">
    <location>
        <begin position="88"/>
        <end position="253"/>
    </location>
</feature>
<feature type="transmembrane region" description="Helical" evidence="5">
    <location>
        <begin position="46"/>
        <end position="65"/>
    </location>
</feature>
<dbReference type="SUPFAM" id="SSF56601">
    <property type="entry name" value="beta-lactamase/transpeptidase-like"/>
    <property type="match status" value="1"/>
</dbReference>
<dbReference type="EMBL" id="NTGA01000006">
    <property type="protein sequence ID" value="PAY24344.1"/>
    <property type="molecule type" value="Genomic_DNA"/>
</dbReference>
<gene>
    <name evidence="8" type="ORF">CEY15_03560</name>
</gene>
<dbReference type="GO" id="GO:0008658">
    <property type="term" value="F:penicillin binding"/>
    <property type="evidence" value="ECO:0007669"/>
    <property type="project" value="InterPro"/>
</dbReference>
<dbReference type="AlphaFoldDB" id="A0A2A2WTN5"/>
<dbReference type="Gene3D" id="3.90.1310.10">
    <property type="entry name" value="Penicillin-binding protein 2a (Domain 2)"/>
    <property type="match status" value="1"/>
</dbReference>
<comment type="caution">
    <text evidence="8">The sequence shown here is derived from an EMBL/GenBank/DDBJ whole genome shotgun (WGS) entry which is preliminary data.</text>
</comment>
<evidence type="ECO:0000256" key="1">
    <source>
        <dbReference type="ARBA" id="ARBA00004370"/>
    </source>
</evidence>
<feature type="domain" description="Penicillin-binding protein transpeptidase" evidence="6">
    <location>
        <begin position="300"/>
        <end position="614"/>
    </location>
</feature>
<dbReference type="PANTHER" id="PTHR30627:SF1">
    <property type="entry name" value="PEPTIDOGLYCAN D,D-TRANSPEPTIDASE FTSI"/>
    <property type="match status" value="1"/>
</dbReference>
<evidence type="ECO:0000313" key="9">
    <source>
        <dbReference type="Proteomes" id="UP000218810"/>
    </source>
</evidence>
<dbReference type="GO" id="GO:0005886">
    <property type="term" value="C:plasma membrane"/>
    <property type="evidence" value="ECO:0007669"/>
    <property type="project" value="TreeGrafter"/>
</dbReference>
<dbReference type="Proteomes" id="UP000218810">
    <property type="component" value="Unassembled WGS sequence"/>
</dbReference>
<accession>A0A2A2WTN5</accession>
<keyword evidence="5" id="KW-1133">Transmembrane helix</keyword>
<dbReference type="GO" id="GO:0051301">
    <property type="term" value="P:cell division"/>
    <property type="evidence" value="ECO:0007669"/>
    <property type="project" value="UniProtKB-KW"/>
</dbReference>
<dbReference type="OrthoDB" id="9789078at2"/>
<keyword evidence="9" id="KW-1185">Reference proteome</keyword>
<feature type="region of interest" description="Disordered" evidence="4">
    <location>
        <begin position="1"/>
        <end position="35"/>
    </location>
</feature>
<dbReference type="InterPro" id="IPR036138">
    <property type="entry name" value="PBP_dimer_sf"/>
</dbReference>
<dbReference type="Gene3D" id="3.30.450.330">
    <property type="match status" value="1"/>
</dbReference>
<proteinExistence type="inferred from homology"/>
<evidence type="ECO:0000313" key="8">
    <source>
        <dbReference type="EMBL" id="PAY24344.1"/>
    </source>
</evidence>